<dbReference type="InterPro" id="IPR046960">
    <property type="entry name" value="PPR_At4g14850-like_plant"/>
</dbReference>
<dbReference type="InterPro" id="IPR011990">
    <property type="entry name" value="TPR-like_helical_dom_sf"/>
</dbReference>
<evidence type="ECO:0000256" key="1">
    <source>
        <dbReference type="ARBA" id="ARBA00006643"/>
    </source>
</evidence>
<organism evidence="5 6">
    <name type="scientific">Actinidia rufa</name>
    <dbReference type="NCBI Taxonomy" id="165716"/>
    <lineage>
        <taxon>Eukaryota</taxon>
        <taxon>Viridiplantae</taxon>
        <taxon>Streptophyta</taxon>
        <taxon>Embryophyta</taxon>
        <taxon>Tracheophyta</taxon>
        <taxon>Spermatophyta</taxon>
        <taxon>Magnoliopsida</taxon>
        <taxon>eudicotyledons</taxon>
        <taxon>Gunneridae</taxon>
        <taxon>Pentapetalae</taxon>
        <taxon>asterids</taxon>
        <taxon>Ericales</taxon>
        <taxon>Actinidiaceae</taxon>
        <taxon>Actinidia</taxon>
    </lineage>
</organism>
<dbReference type="Pfam" id="PF01535">
    <property type="entry name" value="PPR"/>
    <property type="match status" value="3"/>
</dbReference>
<evidence type="ECO:0000259" key="4">
    <source>
        <dbReference type="Pfam" id="PF14432"/>
    </source>
</evidence>
<dbReference type="PROSITE" id="PS51375">
    <property type="entry name" value="PPR"/>
    <property type="match status" value="3"/>
</dbReference>
<dbReference type="Pfam" id="PF13041">
    <property type="entry name" value="PPR_2"/>
    <property type="match status" value="2"/>
</dbReference>
<dbReference type="EMBL" id="BJWL01000021">
    <property type="protein sequence ID" value="GFZ10492.1"/>
    <property type="molecule type" value="Genomic_DNA"/>
</dbReference>
<dbReference type="GO" id="GO:0009451">
    <property type="term" value="P:RNA modification"/>
    <property type="evidence" value="ECO:0007669"/>
    <property type="project" value="InterPro"/>
</dbReference>
<accession>A0A7J0GIC8</accession>
<comment type="caution">
    <text evidence="5">The sequence shown here is derived from an EMBL/GenBank/DDBJ whole genome shotgun (WGS) entry which is preliminary data.</text>
</comment>
<evidence type="ECO:0000313" key="6">
    <source>
        <dbReference type="Proteomes" id="UP000585474"/>
    </source>
</evidence>
<dbReference type="GO" id="GO:0003723">
    <property type="term" value="F:RNA binding"/>
    <property type="evidence" value="ECO:0007669"/>
    <property type="project" value="InterPro"/>
</dbReference>
<keyword evidence="2" id="KW-0677">Repeat</keyword>
<dbReference type="Proteomes" id="UP000585474">
    <property type="component" value="Unassembled WGS sequence"/>
</dbReference>
<dbReference type="PANTHER" id="PTHR47926">
    <property type="entry name" value="PENTATRICOPEPTIDE REPEAT-CONTAINING PROTEIN"/>
    <property type="match status" value="1"/>
</dbReference>
<comment type="similarity">
    <text evidence="1">Belongs to the PPR family. PCMP-H subfamily.</text>
</comment>
<feature type="repeat" description="PPR" evidence="3">
    <location>
        <begin position="29"/>
        <end position="64"/>
    </location>
</feature>
<dbReference type="GO" id="GO:0008270">
    <property type="term" value="F:zinc ion binding"/>
    <property type="evidence" value="ECO:0007669"/>
    <property type="project" value="InterPro"/>
</dbReference>
<feature type="repeat" description="PPR" evidence="3">
    <location>
        <begin position="131"/>
        <end position="165"/>
    </location>
</feature>
<dbReference type="Gene3D" id="1.25.40.10">
    <property type="entry name" value="Tetratricopeptide repeat domain"/>
    <property type="match status" value="3"/>
</dbReference>
<feature type="repeat" description="PPR" evidence="3">
    <location>
        <begin position="197"/>
        <end position="231"/>
    </location>
</feature>
<sequence length="313" mass="35050">MGDRLVAAYVKFGYFDDAQILFDEMPSKDLVSWNSLISGFSRRGDVGKCFNTFCRIKSEMGMAPNEVSLISTISACIDTGAVDAGNYIHGLAVKMGLLSEIKVVNALINMYGKFGYLELACQLFKAMPIPNLVSWNSVLGVHIQNGLTEEGIDVFKAMRRAGVESDQATMVCLLQGCGDFRCWETGVCYSWEMKNPDRIAWTAMLAGYAMHGYGRGAIELFDVMVKNGVEPDHVTFTHLLNAFSHSGFVKEGRKYFELMSCVYRVEPRLDHYSCMVDLLAKFISLTEKRTIIIRDSKRFHHFVAGSCSCGDYW</sequence>
<proteinExistence type="inferred from homology"/>
<gene>
    <name evidence="5" type="ORF">Acr_21g0010910</name>
</gene>
<dbReference type="InterPro" id="IPR032867">
    <property type="entry name" value="DYW_dom"/>
</dbReference>
<evidence type="ECO:0000256" key="3">
    <source>
        <dbReference type="PROSITE-ProRule" id="PRU00708"/>
    </source>
</evidence>
<dbReference type="FunFam" id="1.25.40.10:FF:000475">
    <property type="entry name" value="Pentatricopeptide repeat-containing protein At5g40410, mitochondrial"/>
    <property type="match status" value="1"/>
</dbReference>
<dbReference type="FunFam" id="1.25.40.10:FF:000158">
    <property type="entry name" value="pentatricopeptide repeat-containing protein At2g33680"/>
    <property type="match status" value="1"/>
</dbReference>
<dbReference type="NCBIfam" id="TIGR00756">
    <property type="entry name" value="PPR"/>
    <property type="match status" value="3"/>
</dbReference>
<evidence type="ECO:0000313" key="5">
    <source>
        <dbReference type="EMBL" id="GFZ10492.1"/>
    </source>
</evidence>
<dbReference type="InterPro" id="IPR002885">
    <property type="entry name" value="PPR_rpt"/>
</dbReference>
<name>A0A7J0GIC8_9ERIC</name>
<evidence type="ECO:0000256" key="2">
    <source>
        <dbReference type="ARBA" id="ARBA00022737"/>
    </source>
</evidence>
<dbReference type="AlphaFoldDB" id="A0A7J0GIC8"/>
<reference evidence="5 6" key="1">
    <citation type="submission" date="2019-07" db="EMBL/GenBank/DDBJ databases">
        <title>De Novo Assembly of kiwifruit Actinidia rufa.</title>
        <authorList>
            <person name="Sugita-Konishi S."/>
            <person name="Sato K."/>
            <person name="Mori E."/>
            <person name="Abe Y."/>
            <person name="Kisaki G."/>
            <person name="Hamano K."/>
            <person name="Suezawa K."/>
            <person name="Otani M."/>
            <person name="Fukuda T."/>
            <person name="Manabe T."/>
            <person name="Gomi K."/>
            <person name="Tabuchi M."/>
            <person name="Akimitsu K."/>
            <person name="Kataoka I."/>
        </authorList>
    </citation>
    <scope>NUCLEOTIDE SEQUENCE [LARGE SCALE GENOMIC DNA]</scope>
    <source>
        <strain evidence="6">cv. Fuchu</strain>
    </source>
</reference>
<dbReference type="OrthoDB" id="185373at2759"/>
<dbReference type="GO" id="GO:0099402">
    <property type="term" value="P:plant organ development"/>
    <property type="evidence" value="ECO:0007669"/>
    <property type="project" value="UniProtKB-ARBA"/>
</dbReference>
<protein>
    <submittedName>
        <fullName evidence="5">Tetratricopeptide repeat (TPR)-like superfamily protein</fullName>
    </submittedName>
</protein>
<dbReference type="Pfam" id="PF14432">
    <property type="entry name" value="DYW_deaminase"/>
    <property type="match status" value="1"/>
</dbReference>
<keyword evidence="6" id="KW-1185">Reference proteome</keyword>
<feature type="domain" description="DYW" evidence="4">
    <location>
        <begin position="280"/>
        <end position="313"/>
    </location>
</feature>